<protein>
    <submittedName>
        <fullName evidence="1">Uncharacterized protein</fullName>
    </submittedName>
</protein>
<gene>
    <name evidence="1" type="ORF">CA267_006315</name>
</gene>
<dbReference type="EMBL" id="CP052766">
    <property type="protein sequence ID" value="QJR80415.1"/>
    <property type="molecule type" value="Genomic_DNA"/>
</dbReference>
<reference evidence="2" key="1">
    <citation type="submission" date="2014-12" db="EMBL/GenBank/DDBJ databases">
        <title>Complete genome sequence of a multi-drug resistant Klebsiella pneumoniae.</title>
        <authorList>
            <person name="Hua X."/>
            <person name="Chen Q."/>
            <person name="Li X."/>
            <person name="Feng Y."/>
            <person name="Ruan Z."/>
            <person name="Yu Y."/>
        </authorList>
    </citation>
    <scope>NUCLEOTIDE SEQUENCE [LARGE SCALE GENOMIC DNA]</scope>
    <source>
        <strain evidence="2">5.12</strain>
    </source>
</reference>
<sequence length="60" mass="6461">MNIEEVEIDGQLITVKPPVSGISINETTVTYQDATGSSSANFSSEKIAKQFASWLSAQKI</sequence>
<organism evidence="1 2">
    <name type="scientific">Alteromonas pelagimontana</name>
    <dbReference type="NCBI Taxonomy" id="1858656"/>
    <lineage>
        <taxon>Bacteria</taxon>
        <taxon>Pseudomonadati</taxon>
        <taxon>Pseudomonadota</taxon>
        <taxon>Gammaproteobacteria</taxon>
        <taxon>Alteromonadales</taxon>
        <taxon>Alteromonadaceae</taxon>
        <taxon>Alteromonas/Salinimonas group</taxon>
        <taxon>Alteromonas</taxon>
    </lineage>
</organism>
<dbReference type="AlphaFoldDB" id="A0A6M4MCX8"/>
<accession>A0A6M4MCX8</accession>
<proteinExistence type="predicted"/>
<dbReference type="OrthoDB" id="6388663at2"/>
<evidence type="ECO:0000313" key="2">
    <source>
        <dbReference type="Proteomes" id="UP000219285"/>
    </source>
</evidence>
<keyword evidence="2" id="KW-1185">Reference proteome</keyword>
<name>A0A6M4MCX8_9ALTE</name>
<dbReference type="Proteomes" id="UP000219285">
    <property type="component" value="Chromosome"/>
</dbReference>
<dbReference type="KEGG" id="apel:CA267_006315"/>
<reference evidence="1 2" key="2">
    <citation type="submission" date="2020-04" db="EMBL/GenBank/DDBJ databases">
        <title>Complete genome sequence of Alteromonas pelagimontana 5.12T.</title>
        <authorList>
            <person name="Sinha R.K."/>
            <person name="Krishnan K.P."/>
            <person name="Kurian J.P."/>
        </authorList>
    </citation>
    <scope>NUCLEOTIDE SEQUENCE [LARGE SCALE GENOMIC DNA]</scope>
    <source>
        <strain evidence="1 2">5.12</strain>
    </source>
</reference>
<dbReference type="RefSeq" id="WP_075608272.1">
    <property type="nucleotide sequence ID" value="NZ_CP052766.1"/>
</dbReference>
<evidence type="ECO:0000313" key="1">
    <source>
        <dbReference type="EMBL" id="QJR80415.1"/>
    </source>
</evidence>